<dbReference type="Pfam" id="PF00270">
    <property type="entry name" value="DEAD"/>
    <property type="match status" value="1"/>
</dbReference>
<feature type="region of interest" description="Disordered" evidence="7">
    <location>
        <begin position="2152"/>
        <end position="2197"/>
    </location>
</feature>
<dbReference type="GO" id="GO:0005634">
    <property type="term" value="C:nucleus"/>
    <property type="evidence" value="ECO:0007669"/>
    <property type="project" value="TreeGrafter"/>
</dbReference>
<feature type="region of interest" description="Disordered" evidence="7">
    <location>
        <begin position="1708"/>
        <end position="1727"/>
    </location>
</feature>
<evidence type="ECO:0000256" key="7">
    <source>
        <dbReference type="SAM" id="MobiDB-lite"/>
    </source>
</evidence>
<dbReference type="SMART" id="SM00535">
    <property type="entry name" value="RIBOc"/>
    <property type="match status" value="2"/>
</dbReference>
<dbReference type="PANTHER" id="PTHR14950">
    <property type="entry name" value="DICER-RELATED"/>
    <property type="match status" value="1"/>
</dbReference>
<feature type="compositionally biased region" description="Low complexity" evidence="7">
    <location>
        <begin position="2022"/>
        <end position="2046"/>
    </location>
</feature>
<sequence length="2722" mass="282341">MGTTLPPLREFQVELLHLARRFKSTVIYAETGTGKTRIAVERILEVQEELVASGRLSVFLAPTVPLVRQQAEVLTAAGLRVVAYTGEDNRDARSRAGWQRLHAEADVLCATPDALTRLIAHAYIKTPQIGLLVLDECHHTNANHPYAVLLRVFVRHLTPANLRPVLLGLTASPHKAEELTRLLGAQLVAARDTTQLQRFMAKPRLELTLQEEDRPAPVQPRAARGVFSTATSVLPPECADAAVFGGVPEIRKAGEALHAGGGSWIAGQPMAALDGAIELVSAAVDFSRSRDQTFRRCCAVGEPLPELRAPRFTSPLLGGAETQQWQQDPQCGTKQLEHLRSQLSALKDALNSLGLWPAVAVAAADLFGPTAAPPQPAMLLRVLDAEDGSALTLLQQHKRNRGAEKEQHLETSCADDTDGSSDCEAVGEDSPAEHRGSSRGAGETDEAQNEGEDAGEDALWGYQIGELLEEGGLGDGSEAFSIADHRDSAALLVSGLTIMLPPALREAVLLTASSPTAGRSQHEQQQQPQEAAAAGGWTLEARAVQLALLIAAVVLTELVFRERDSGPVAAGAGSSSEQGGLAAAVLQGFAAVLCPATGAVAAGALPTHLHPLAARDRGEVQPWAELLVRALPLSKLQLQVGQDLPLRPAPATGLAAGGGVPLVTPAVQWVVRSLLALGTQHHADNTGGAASGGWAAMVFCQRKVACLALHRLLVELPAARNGDIRSAVFMGNTGAGHSAKSLSMNGKKQERVRRAFSAGAINVLISTSVGAEGLDFRTCNAVIMLDPADHVTPFVQCAGRARAAGSRYLYFVRDAKQQVALQKRVREEREMVDKALELSAAAVRTAQQQHGQQVQHLEQPQQGVGAEPLFGHDMISSELQNLFIVPHTGAVMCGPLAQNLLESYCRTLPGNSGDVLLQPYYSYKQLYENTANRRTTYVAIVHMPPNSPLATVEGPVQGNKADARQYACMAAVRKLCELGALDEHLLPKFTRRGRMREAQQQDLLEHKALPRVALSHRLPATLQPATAHVPPAAARPAGGGQLSGAVPPAASHACGEAVGHLYAFAFAPAVGSRGAGGGVATAAGINHRFGVALHRRLPYDLPHFTAYLPPMDGDEADEPLKLQPTPVAVRLEYLGPLRISSAQLAALETAGDVLDALLLTRGAPSTPSSPAAAGEPSASPVSDAGPAPGMPALAAWSERLGPGLAALRRALVAAGVNATAAYEAEATGAQGGMDGTSSAAAPAVANQSASPPGRWWWMVVPLTDQAQAATSQAAAPKAVDAVDWSFYTRLAAGPVPLQALCPQLPPLRPLSQQPAQGHVQHQVPHLDAAAAAANTGSNGGHGHWHKGAPSHTDLDMAVRDALRGSGGLLITQTGATLHALRGLAEADGASADVAASALASASAVGCRDVERDAARLAERWGVDPSCLLLDQPQVLMDAGTATRTSNVLLAPARPQAQPQHSGFDAAGQAPAVMTMLPQALAVAPLSLSSWRALHRTVSLVHRLEGLAAAAEAEEQLLRAAGFLQPALAAAGPILAPDPATTAASAAPSAPTAAAATPQQAAVLLALTALTTRAAADPAFDCERLETLGDAVLKYLATLYVYGTERDVPASHEGVMSYKRDQLVANEALYDRALGAGLQHYVRALPYDMARVLRGRRWAPLLDAGGDAARMQEVRGKRLADAVEALVGCHLAPGVPTAAGSYSDAVLASAPGPADAPDHHPAPDPILGQGPWCQDHASLATLVAALPHICAPTSGHDAADASGLHARLDAALRFCCGLGVLPAAAPEVLHRLGCGPGTTDGAPVVASAGDAAGRSAAVDALAAATGYLFRDTALAVCALTHVSWPAQPAASLGTRRVAGAGAGAGAGGSGGGHYQLLEFLGDAVIGLLASLWAYSLGGSPRDMSLTREALVRNDTLAACCIGSGLSAALRLRHRQLQLAIAEYRASLVLPYSNTSGGEDAAATGAGVLPGRADAWAEAVAARDRQVAALLQSAGQAVDDGTGAEEWRYTPWSTDGDGSNNGMSSSSSSSSSCYVAGGDNSSSGAAAGPRVPKVLADVVEAALGAIWLDSSGDLAACEQAFKRLLLQHPEIAATSAAGPPPDGSTTAGAAARLRPVVAGAVPSTPCAARPQMLPVPKWGWPVAASPQQLRQQGNALHYGGRPPHSKQRPAVLPAAAAHDEAPTSEGYASGRRGGRPARRLNPLGHSALLSAYNASALREMAGLMNGDLKLEVLPGKTHYAFTHKEWQASALTHPSVLSSFGVGCLSSSHMAILGEDLLRLAAIELSWTATSGAGPSGDGGGAPGGVSKSSESLLSAAASTVKKITELVGLAPGGSGSGVGTDVNDDEAWELPLQCTAALLNKAAAAVAAAGPQLAEKWQIEQHVCGFGAPAGKQEKLTCCKALLAAAYLDGGYGAVRAMLGPWVAEVLRAAPERDMQRTAWRIQQLLAQPQPAGMLHDDVRAPTNGSSVSGHDTDATGMSHGHLVLANAEDANEVDSALDVVARGQYAPMADLHWRSLLGGLRLLGGFAEGYAPRDVEHFRELCDLWYAYLCSSASTLLPSSAAASWLGAKGIGRATTIERRSAAAKALLALGGAVYGVLVSELVLERCLTRQALELRCPADNKLRRTAADEARRERAELMQDAVRLAQMEAGLGLCRPEAKGMGGAGVYGTTQQHSVGPLLTRCADGVVAAVALEGGLRRARHVVRGLVAVAEAADVEVRLSV</sequence>
<organism evidence="12 13">
    <name type="scientific">Chlamydomonas incerta</name>
    <dbReference type="NCBI Taxonomy" id="51695"/>
    <lineage>
        <taxon>Eukaryota</taxon>
        <taxon>Viridiplantae</taxon>
        <taxon>Chlorophyta</taxon>
        <taxon>core chlorophytes</taxon>
        <taxon>Chlorophyceae</taxon>
        <taxon>CS clade</taxon>
        <taxon>Chlamydomonadales</taxon>
        <taxon>Chlamydomonadaceae</taxon>
        <taxon>Chlamydomonas</taxon>
    </lineage>
</organism>
<feature type="domain" description="Dicer dsRNA-binding fold" evidence="11">
    <location>
        <begin position="897"/>
        <end position="995"/>
    </location>
</feature>
<comment type="caution">
    <text evidence="12">The sequence shown here is derived from an EMBL/GenBank/DDBJ whole genome shotgun (WGS) entry which is preliminary data.</text>
</comment>
<dbReference type="SUPFAM" id="SSF69065">
    <property type="entry name" value="RNase III domain-like"/>
    <property type="match status" value="2"/>
</dbReference>
<evidence type="ECO:0000256" key="3">
    <source>
        <dbReference type="ARBA" id="ARBA00022801"/>
    </source>
</evidence>
<keyword evidence="5" id="KW-0067">ATP-binding</keyword>
<keyword evidence="4" id="KW-0347">Helicase</keyword>
<dbReference type="Pfam" id="PF03368">
    <property type="entry name" value="Dicer_dimer"/>
    <property type="match status" value="1"/>
</dbReference>
<dbReference type="GO" id="GO:0003723">
    <property type="term" value="F:RNA binding"/>
    <property type="evidence" value="ECO:0007669"/>
    <property type="project" value="UniProtKB-UniRule"/>
</dbReference>
<dbReference type="Proteomes" id="UP000650467">
    <property type="component" value="Unassembled WGS sequence"/>
</dbReference>
<dbReference type="PROSITE" id="PS51194">
    <property type="entry name" value="HELICASE_CTER"/>
    <property type="match status" value="1"/>
</dbReference>
<feature type="region of interest" description="Disordered" evidence="7">
    <location>
        <begin position="1164"/>
        <end position="1186"/>
    </location>
</feature>
<evidence type="ECO:0000259" key="9">
    <source>
        <dbReference type="PROSITE" id="PS51192"/>
    </source>
</evidence>
<keyword evidence="6" id="KW-0694">RNA-binding</keyword>
<feature type="compositionally biased region" description="Acidic residues" evidence="7">
    <location>
        <begin position="443"/>
        <end position="453"/>
    </location>
</feature>
<dbReference type="PANTHER" id="PTHR14950:SF37">
    <property type="entry name" value="ENDORIBONUCLEASE DICER"/>
    <property type="match status" value="1"/>
</dbReference>
<dbReference type="InterPro" id="IPR038248">
    <property type="entry name" value="Dicer_dimer_sf"/>
</dbReference>
<dbReference type="InterPro" id="IPR014001">
    <property type="entry name" value="Helicase_ATP-bd"/>
</dbReference>
<dbReference type="InterPro" id="IPR036389">
    <property type="entry name" value="RNase_III_sf"/>
</dbReference>
<evidence type="ECO:0000259" key="8">
    <source>
        <dbReference type="PROSITE" id="PS50142"/>
    </source>
</evidence>
<evidence type="ECO:0000256" key="2">
    <source>
        <dbReference type="ARBA" id="ARBA00022741"/>
    </source>
</evidence>
<keyword evidence="13" id="KW-1185">Reference proteome</keyword>
<feature type="domain" description="Helicase C-terminal" evidence="10">
    <location>
        <begin position="669"/>
        <end position="840"/>
    </location>
</feature>
<evidence type="ECO:0000259" key="11">
    <source>
        <dbReference type="PROSITE" id="PS51327"/>
    </source>
</evidence>
<dbReference type="InterPro" id="IPR027417">
    <property type="entry name" value="P-loop_NTPase"/>
</dbReference>
<dbReference type="PROSITE" id="PS51192">
    <property type="entry name" value="HELICASE_ATP_BIND_1"/>
    <property type="match status" value="1"/>
</dbReference>
<evidence type="ECO:0000259" key="10">
    <source>
        <dbReference type="PROSITE" id="PS51194"/>
    </source>
</evidence>
<dbReference type="Gene3D" id="1.10.1520.10">
    <property type="entry name" value="Ribonuclease III domain"/>
    <property type="match status" value="2"/>
</dbReference>
<dbReference type="Pfam" id="PF00271">
    <property type="entry name" value="Helicase_C"/>
    <property type="match status" value="1"/>
</dbReference>
<dbReference type="GO" id="GO:0005737">
    <property type="term" value="C:cytoplasm"/>
    <property type="evidence" value="ECO:0007669"/>
    <property type="project" value="TreeGrafter"/>
</dbReference>
<evidence type="ECO:0000256" key="1">
    <source>
        <dbReference type="ARBA" id="ARBA00022737"/>
    </source>
</evidence>
<name>A0A835VND1_CHLIN</name>
<dbReference type="CDD" id="cd00593">
    <property type="entry name" value="RIBOc"/>
    <property type="match status" value="2"/>
</dbReference>
<dbReference type="EMBL" id="JAEHOC010000083">
    <property type="protein sequence ID" value="KAG2423207.1"/>
    <property type="molecule type" value="Genomic_DNA"/>
</dbReference>
<accession>A0A835VND1</accession>
<dbReference type="GO" id="GO:0005524">
    <property type="term" value="F:ATP binding"/>
    <property type="evidence" value="ECO:0007669"/>
    <property type="project" value="UniProtKB-KW"/>
</dbReference>
<keyword evidence="1" id="KW-0677">Repeat</keyword>
<keyword evidence="2" id="KW-0547">Nucleotide-binding</keyword>
<feature type="region of interest" description="Disordered" evidence="7">
    <location>
        <begin position="2000"/>
        <end position="2046"/>
    </location>
</feature>
<evidence type="ECO:0000256" key="4">
    <source>
        <dbReference type="ARBA" id="ARBA00022806"/>
    </source>
</evidence>
<dbReference type="InterPro" id="IPR005034">
    <property type="entry name" value="Dicer_dimerisation"/>
</dbReference>
<proteinExistence type="inferred from homology"/>
<comment type="similarity">
    <text evidence="6">Belongs to the helicase family. Dicer subfamily.</text>
</comment>
<evidence type="ECO:0000313" key="12">
    <source>
        <dbReference type="EMBL" id="KAG2423207.1"/>
    </source>
</evidence>
<feature type="domain" description="RNase III" evidence="8">
    <location>
        <begin position="1817"/>
        <end position="2069"/>
    </location>
</feature>
<gene>
    <name evidence="12" type="ORF">HXX76_015465</name>
</gene>
<feature type="domain" description="Helicase ATP-binding" evidence="9">
    <location>
        <begin position="16"/>
        <end position="191"/>
    </location>
</feature>
<evidence type="ECO:0008006" key="14">
    <source>
        <dbReference type="Google" id="ProtNLM"/>
    </source>
</evidence>
<dbReference type="PROSITE" id="PS51327">
    <property type="entry name" value="DICER_DSRBF"/>
    <property type="match status" value="1"/>
</dbReference>
<dbReference type="PROSITE" id="PS50142">
    <property type="entry name" value="RNASE_3_2"/>
    <property type="match status" value="2"/>
</dbReference>
<dbReference type="InterPro" id="IPR001650">
    <property type="entry name" value="Helicase_C-like"/>
</dbReference>
<dbReference type="GO" id="GO:0004386">
    <property type="term" value="F:helicase activity"/>
    <property type="evidence" value="ECO:0007669"/>
    <property type="project" value="UniProtKB-KW"/>
</dbReference>
<dbReference type="Gene3D" id="3.30.160.380">
    <property type="entry name" value="Dicer dimerisation domain"/>
    <property type="match status" value="1"/>
</dbReference>
<feature type="region of interest" description="Disordered" evidence="7">
    <location>
        <begin position="398"/>
        <end position="453"/>
    </location>
</feature>
<dbReference type="InterPro" id="IPR000999">
    <property type="entry name" value="RNase_III_dom"/>
</dbReference>
<feature type="compositionally biased region" description="Polar residues" evidence="7">
    <location>
        <begin position="2009"/>
        <end position="2021"/>
    </location>
</feature>
<dbReference type="GO" id="GO:0030422">
    <property type="term" value="P:siRNA processing"/>
    <property type="evidence" value="ECO:0007669"/>
    <property type="project" value="TreeGrafter"/>
</dbReference>
<dbReference type="GO" id="GO:0004525">
    <property type="term" value="F:ribonuclease III activity"/>
    <property type="evidence" value="ECO:0007669"/>
    <property type="project" value="InterPro"/>
</dbReference>
<dbReference type="SUPFAM" id="SSF52540">
    <property type="entry name" value="P-loop containing nucleoside triphosphate hydrolases"/>
    <property type="match status" value="1"/>
</dbReference>
<evidence type="ECO:0000313" key="13">
    <source>
        <dbReference type="Proteomes" id="UP000650467"/>
    </source>
</evidence>
<reference evidence="12" key="1">
    <citation type="journal article" date="2020" name="bioRxiv">
        <title>Comparative genomics of Chlamydomonas.</title>
        <authorList>
            <person name="Craig R.J."/>
            <person name="Hasan A.R."/>
            <person name="Ness R.W."/>
            <person name="Keightley P.D."/>
        </authorList>
    </citation>
    <scope>NUCLEOTIDE SEQUENCE</scope>
    <source>
        <strain evidence="12">SAG 7.73</strain>
    </source>
</reference>
<evidence type="ECO:0000256" key="6">
    <source>
        <dbReference type="PROSITE-ProRule" id="PRU00657"/>
    </source>
</evidence>
<evidence type="ECO:0000256" key="5">
    <source>
        <dbReference type="ARBA" id="ARBA00022840"/>
    </source>
</evidence>
<dbReference type="Gene3D" id="3.40.50.300">
    <property type="entry name" value="P-loop containing nucleotide triphosphate hydrolases"/>
    <property type="match status" value="2"/>
</dbReference>
<dbReference type="Pfam" id="PF00636">
    <property type="entry name" value="Ribonuclease_3"/>
    <property type="match status" value="2"/>
</dbReference>
<dbReference type="SMART" id="SM00490">
    <property type="entry name" value="HELICc"/>
    <property type="match status" value="1"/>
</dbReference>
<dbReference type="SMART" id="SM00487">
    <property type="entry name" value="DEXDc"/>
    <property type="match status" value="1"/>
</dbReference>
<dbReference type="OrthoDB" id="6513042at2759"/>
<feature type="domain" description="RNase III" evidence="8">
    <location>
        <begin position="1568"/>
        <end position="1687"/>
    </location>
</feature>
<protein>
    <recommendedName>
        <fullName evidence="14">Dicer-like protein</fullName>
    </recommendedName>
</protein>
<dbReference type="InterPro" id="IPR011545">
    <property type="entry name" value="DEAD/DEAH_box_helicase_dom"/>
</dbReference>
<feature type="compositionally biased region" description="Acidic residues" evidence="7">
    <location>
        <begin position="413"/>
        <end position="427"/>
    </location>
</feature>
<keyword evidence="3" id="KW-0378">Hydrolase</keyword>